<dbReference type="InterPro" id="IPR029063">
    <property type="entry name" value="SAM-dependent_MTases_sf"/>
</dbReference>
<accession>A0ABQ5QA67</accession>
<dbReference type="Proteomes" id="UP001165089">
    <property type="component" value="Unassembled WGS sequence"/>
</dbReference>
<dbReference type="Pfam" id="PF08242">
    <property type="entry name" value="Methyltransf_12"/>
    <property type="match status" value="1"/>
</dbReference>
<feature type="domain" description="Methyltransferase type 12" evidence="2">
    <location>
        <begin position="199"/>
        <end position="307"/>
    </location>
</feature>
<dbReference type="RefSeq" id="WP_285727325.1">
    <property type="nucleotide sequence ID" value="NZ_BSDD01000006.1"/>
</dbReference>
<keyword evidence="4" id="KW-1185">Reference proteome</keyword>
<dbReference type="InterPro" id="IPR050508">
    <property type="entry name" value="Methyltransf_Superfamily"/>
</dbReference>
<evidence type="ECO:0000256" key="1">
    <source>
        <dbReference type="SAM" id="MobiDB-lite"/>
    </source>
</evidence>
<protein>
    <recommendedName>
        <fullName evidence="2">Methyltransferase type 12 domain-containing protein</fullName>
    </recommendedName>
</protein>
<evidence type="ECO:0000259" key="2">
    <source>
        <dbReference type="Pfam" id="PF08242"/>
    </source>
</evidence>
<dbReference type="SUPFAM" id="SSF53335">
    <property type="entry name" value="S-adenosyl-L-methionine-dependent methyltransferases"/>
    <property type="match status" value="1"/>
</dbReference>
<dbReference type="InterPro" id="IPR013217">
    <property type="entry name" value="Methyltransf_12"/>
</dbReference>
<dbReference type="PANTHER" id="PTHR42912">
    <property type="entry name" value="METHYLTRANSFERASE"/>
    <property type="match status" value="1"/>
</dbReference>
<evidence type="ECO:0000313" key="3">
    <source>
        <dbReference type="EMBL" id="GLH71246.1"/>
    </source>
</evidence>
<dbReference type="EMBL" id="BSDD01000006">
    <property type="protein sequence ID" value="GLH71246.1"/>
    <property type="molecule type" value="Genomic_DNA"/>
</dbReference>
<name>A0ABQ5QA67_9BACT</name>
<dbReference type="CDD" id="cd02440">
    <property type="entry name" value="AdoMet_MTases"/>
    <property type="match status" value="1"/>
</dbReference>
<gene>
    <name evidence="3" type="ORF">GETHPA_27790</name>
</gene>
<comment type="caution">
    <text evidence="3">The sequence shown here is derived from an EMBL/GenBank/DDBJ whole genome shotgun (WGS) entry which is preliminary data.</text>
</comment>
<organism evidence="3 4">
    <name type="scientific">Geothrix rubra</name>
    <dbReference type="NCBI Taxonomy" id="2927977"/>
    <lineage>
        <taxon>Bacteria</taxon>
        <taxon>Pseudomonadati</taxon>
        <taxon>Acidobacteriota</taxon>
        <taxon>Holophagae</taxon>
        <taxon>Holophagales</taxon>
        <taxon>Holophagaceae</taxon>
        <taxon>Geothrix</taxon>
    </lineage>
</organism>
<dbReference type="Gene3D" id="3.40.50.150">
    <property type="entry name" value="Vaccinia Virus protein VP39"/>
    <property type="match status" value="1"/>
</dbReference>
<proteinExistence type="predicted"/>
<reference evidence="3 4" key="1">
    <citation type="journal article" date="2023" name="Antonie Van Leeuwenhoek">
        <title>Mesoterricola silvestris gen. nov., sp. nov., Mesoterricola sediminis sp. nov., Geothrix oryzae sp. nov., Geothrix edaphica sp. nov., Geothrix rubra sp. nov., and Geothrix limicola sp. nov., six novel members of Acidobacteriota isolated from soils.</title>
        <authorList>
            <person name="Itoh H."/>
            <person name="Sugisawa Y."/>
            <person name="Mise K."/>
            <person name="Xu Z."/>
            <person name="Kuniyasu M."/>
            <person name="Ushijima N."/>
            <person name="Kawano K."/>
            <person name="Kobayashi E."/>
            <person name="Shiratori Y."/>
            <person name="Masuda Y."/>
            <person name="Senoo K."/>
        </authorList>
    </citation>
    <scope>NUCLEOTIDE SEQUENCE [LARGE SCALE GENOMIC DNA]</scope>
    <source>
        <strain evidence="3 4">Red803</strain>
    </source>
</reference>
<evidence type="ECO:0000313" key="4">
    <source>
        <dbReference type="Proteomes" id="UP001165089"/>
    </source>
</evidence>
<feature type="region of interest" description="Disordered" evidence="1">
    <location>
        <begin position="1"/>
        <end position="20"/>
    </location>
</feature>
<sequence length="391" mass="42287">MDLGPAQIPGSLGTPPDPGLLGPHGPEIAAVLDRPFLLLHRASELYTAGTALSLLLDLGWEAALRAGTTLDGLCAGLPAQARVPLAWMLPFLAQEGLLELRDGRYFLEDSPTLDLAGIRAAAEAAAPGHGANFDLLDGVRTHIPPFFTEGRPGDGLLFDLALFPLWLAYFRNDNPVYYPNNLLALLALREGLPAGSRVLELGGGVGSFARLLAQRGAEEGWLGRIAEYVFTDVAPAFLRRAQRDLGAAAPGLPLRFRPLDLNRSMDEQGIEPAGLDAIVAINVVHVARNLEAVLRELRSRLKPGGRLVLGECMKPSLGHPIYLEFVFSFLRSFTDVELDPRWRPVHGFLTPEAWMAALDHAGFRDLVCIPPPRPLMDRHPSFNVGAIIGVA</sequence>
<feature type="compositionally biased region" description="Low complexity" evidence="1">
    <location>
        <begin position="9"/>
        <end position="20"/>
    </location>
</feature>